<dbReference type="Pfam" id="PF03328">
    <property type="entry name" value="HpcH_HpaI"/>
    <property type="match status" value="1"/>
</dbReference>
<dbReference type="SUPFAM" id="SSF51621">
    <property type="entry name" value="Phosphoenolpyruvate/pyruvate domain"/>
    <property type="match status" value="1"/>
</dbReference>
<dbReference type="EMBL" id="JBDLNU010000009">
    <property type="protein sequence ID" value="MFM1731508.1"/>
    <property type="molecule type" value="Genomic_DNA"/>
</dbReference>
<evidence type="ECO:0000256" key="2">
    <source>
        <dbReference type="ARBA" id="ARBA00022723"/>
    </source>
</evidence>
<name>A0ABW9G1J0_9NOCA</name>
<dbReference type="PANTHER" id="PTHR32308">
    <property type="entry name" value="LYASE BETA SUBUNIT, PUTATIVE (AFU_ORTHOLOGUE AFUA_4G13030)-RELATED"/>
    <property type="match status" value="1"/>
</dbReference>
<evidence type="ECO:0000256" key="3">
    <source>
        <dbReference type="ARBA" id="ARBA00022842"/>
    </source>
</evidence>
<keyword evidence="2" id="KW-0479">Metal-binding</keyword>
<dbReference type="InterPro" id="IPR015813">
    <property type="entry name" value="Pyrv/PenolPyrv_kinase-like_dom"/>
</dbReference>
<dbReference type="PANTHER" id="PTHR32308:SF10">
    <property type="entry name" value="CITRATE LYASE SUBUNIT BETA"/>
    <property type="match status" value="1"/>
</dbReference>
<dbReference type="Proteomes" id="UP001629744">
    <property type="component" value="Unassembled WGS sequence"/>
</dbReference>
<dbReference type="Gene3D" id="3.20.20.60">
    <property type="entry name" value="Phosphoenolpyruvate-binding domains"/>
    <property type="match status" value="1"/>
</dbReference>
<gene>
    <name evidence="5" type="ORF">ABEU19_005072</name>
</gene>
<comment type="cofactor">
    <cofactor evidence="1">
        <name>Mg(2+)</name>
        <dbReference type="ChEBI" id="CHEBI:18420"/>
    </cofactor>
</comment>
<dbReference type="PIRSF" id="PIRSF015582">
    <property type="entry name" value="Cit_lyase_B"/>
    <property type="match status" value="1"/>
</dbReference>
<evidence type="ECO:0000256" key="1">
    <source>
        <dbReference type="ARBA" id="ARBA00001946"/>
    </source>
</evidence>
<dbReference type="InterPro" id="IPR011206">
    <property type="entry name" value="Citrate_lyase_beta/mcl1/mcl2"/>
</dbReference>
<keyword evidence="5" id="KW-0456">Lyase</keyword>
<sequence>MPLIHNGKVITTVNSRNTIGSAGVVAPRDARSWLLVPGTRTHELEARVPGDGPDALVFDLEDGVVPEDRPRARDEIHNWASNGGKAWIRVNPAATADWQLDLDFAAHCPGILGVVLAKAEDPAEIDATAAGLGDFAGGVIALIESATGVLNAVSIARANALTRLAFGSGDFRHDTAATDDSATVMGARSHLVLASRSAGLPAPIDGPSLASDTDGLRSYCRRSVANGMGGMLCVKPDHIRMINTEFAPSTEEVQRARELLANRTDSIDGSYLPRLRAAEAILDRARKYRIDILEGAGV</sequence>
<evidence type="ECO:0000313" key="5">
    <source>
        <dbReference type="EMBL" id="MFM1731508.1"/>
    </source>
</evidence>
<feature type="domain" description="HpcH/HpaI aldolase/citrate lyase" evidence="4">
    <location>
        <begin position="32"/>
        <end position="236"/>
    </location>
</feature>
<dbReference type="GO" id="GO:0016829">
    <property type="term" value="F:lyase activity"/>
    <property type="evidence" value="ECO:0007669"/>
    <property type="project" value="UniProtKB-KW"/>
</dbReference>
<proteinExistence type="predicted"/>
<dbReference type="RefSeq" id="WP_408587532.1">
    <property type="nucleotide sequence ID" value="NZ_JBDLNU010000009.1"/>
</dbReference>
<protein>
    <submittedName>
        <fullName evidence="5">Aldolase/citrate lyase family protein</fullName>
    </submittedName>
</protein>
<evidence type="ECO:0000259" key="4">
    <source>
        <dbReference type="Pfam" id="PF03328"/>
    </source>
</evidence>
<dbReference type="InterPro" id="IPR040442">
    <property type="entry name" value="Pyrv_kinase-like_dom_sf"/>
</dbReference>
<accession>A0ABW9G1J0</accession>
<comment type="caution">
    <text evidence="5">The sequence shown here is derived from an EMBL/GenBank/DDBJ whole genome shotgun (WGS) entry which is preliminary data.</text>
</comment>
<evidence type="ECO:0000313" key="6">
    <source>
        <dbReference type="Proteomes" id="UP001629744"/>
    </source>
</evidence>
<dbReference type="InterPro" id="IPR005000">
    <property type="entry name" value="Aldolase/citrate-lyase_domain"/>
</dbReference>
<keyword evidence="6" id="KW-1185">Reference proteome</keyword>
<organism evidence="5 6">
    <name type="scientific">Prescottella soli</name>
    <dbReference type="NCBI Taxonomy" id="1543852"/>
    <lineage>
        <taxon>Bacteria</taxon>
        <taxon>Bacillati</taxon>
        <taxon>Actinomycetota</taxon>
        <taxon>Actinomycetes</taxon>
        <taxon>Mycobacteriales</taxon>
        <taxon>Nocardiaceae</taxon>
        <taxon>Prescottella</taxon>
    </lineage>
</organism>
<keyword evidence="3" id="KW-0460">Magnesium</keyword>
<reference evidence="5 6" key="1">
    <citation type="submission" date="2023-11" db="EMBL/GenBank/DDBJ databases">
        <authorList>
            <person name="Val-Calvo J."/>
            <person name="Scortti M."/>
            <person name="Vazquez-Boland J."/>
        </authorList>
    </citation>
    <scope>NUCLEOTIDE SEQUENCE [LARGE SCALE GENOMIC DNA]</scope>
    <source>
        <strain evidence="5 6">DSM 46662</strain>
    </source>
</reference>